<evidence type="ECO:0000256" key="7">
    <source>
        <dbReference type="RuleBase" id="RU000320"/>
    </source>
</evidence>
<keyword evidence="5 6" id="KW-0472">Membrane</keyword>
<reference evidence="10" key="2">
    <citation type="submission" date="2019-02" db="EMBL/GenBank/DDBJ databases">
        <title>Granulicella sibirica sp. nov., a psychrotolerant acidobacterium isolated from an organic soil layer in forested tundra, West Siberia.</title>
        <authorList>
            <person name="Oshkin I.Y."/>
            <person name="Kulichevskaya I.S."/>
            <person name="Rijpstra W.I.C."/>
            <person name="Sinninghe Damste J.S."/>
            <person name="Rakitin A.L."/>
            <person name="Ravin N.V."/>
            <person name="Dedysh S.N."/>
        </authorList>
    </citation>
    <scope>NUCLEOTIDE SEQUENCE [LARGE SCALE GENOMIC DNA]</scope>
    <source>
        <strain evidence="10">AF10</strain>
    </source>
</reference>
<feature type="transmembrane region" description="Helical" evidence="6">
    <location>
        <begin position="37"/>
        <end position="56"/>
    </location>
</feature>
<comment type="subunit">
    <text evidence="6">NDH-1 is composed of 14 different subunits. Subunits NuoA, H, J, K, L, M, N constitute the membrane sector of the complex.</text>
</comment>
<dbReference type="RefSeq" id="WP_128913736.1">
    <property type="nucleotide sequence ID" value="NZ_RDSM01000002.1"/>
</dbReference>
<reference evidence="9 10" key="1">
    <citation type="submission" date="2018-11" db="EMBL/GenBank/DDBJ databases">
        <authorList>
            <person name="Mardanov A.V."/>
            <person name="Ravin N.V."/>
            <person name="Dedysh S.N."/>
        </authorList>
    </citation>
    <scope>NUCLEOTIDE SEQUENCE [LARGE SCALE GENOMIC DNA]</scope>
    <source>
        <strain evidence="9 10">AF10</strain>
    </source>
</reference>
<evidence type="ECO:0000259" key="8">
    <source>
        <dbReference type="Pfam" id="PF00361"/>
    </source>
</evidence>
<dbReference type="Proteomes" id="UP000289437">
    <property type="component" value="Unassembled WGS sequence"/>
</dbReference>
<sequence length="522" mass="54843">MSPNVLALLPEIILTAVGVLVMVAEPCLALGASRKPLGWLAILGTLAAGGASWYQLSFGRITAFSGTIQVDAFSVFFHFVIAGVVLVTLLGSLDYFEGNATHAGEYFALSLFGAVGMMLMTCSVELLMVFVGLEISSISTYIMAGFRKGQATGSESSIKYFLLGSFATAFFLYGIALSYGATGSTTISAIAAGLGTSATPTMAFLALAMIIIGIGFKVSAAPFHVWTPDVYQGAPAPVVGLMSTAPKAAAFAVLLRITFSGYASMEHRWAILLWILAALSMTIGNLGALVQRDVKRMLAYSSIAHAGYLLVAFTAFPREGIAAAAFYTATYAAMNVGAFAVVTQISGYNESLRSLDDYTGLALKRPVLSATLAFFLLSLIGIPFTGGFFGKFYVFTSAMHAGHVWLAVIGLLNSGVACFYYLRLLAAIYTHPTKATVSPALDNLPYRHVSFSAEAGLTLAVAATLILGVFPGPILALAQRAGIATLPSLDAPAASHTRESDATLWCTQHPDECNAKVDATAH</sequence>
<comment type="similarity">
    <text evidence="6">Belongs to the complex I subunit 2 family.</text>
</comment>
<feature type="transmembrane region" description="Helical" evidence="6">
    <location>
        <begin position="322"/>
        <end position="346"/>
    </location>
</feature>
<proteinExistence type="inferred from homology"/>
<dbReference type="Pfam" id="PF00361">
    <property type="entry name" value="Proton_antipo_M"/>
    <property type="match status" value="1"/>
</dbReference>
<feature type="transmembrane region" description="Helical" evidence="6">
    <location>
        <begin position="238"/>
        <end position="259"/>
    </location>
</feature>
<evidence type="ECO:0000256" key="5">
    <source>
        <dbReference type="ARBA" id="ARBA00023136"/>
    </source>
</evidence>
<evidence type="ECO:0000256" key="4">
    <source>
        <dbReference type="ARBA" id="ARBA00022989"/>
    </source>
</evidence>
<dbReference type="PANTHER" id="PTHR22773">
    <property type="entry name" value="NADH DEHYDROGENASE"/>
    <property type="match status" value="1"/>
</dbReference>
<dbReference type="NCBIfam" id="TIGR01770">
    <property type="entry name" value="NDH_I_N"/>
    <property type="match status" value="1"/>
</dbReference>
<evidence type="ECO:0000256" key="6">
    <source>
        <dbReference type="HAMAP-Rule" id="MF_00445"/>
    </source>
</evidence>
<keyword evidence="10" id="KW-1185">Reference proteome</keyword>
<feature type="transmembrane region" description="Helical" evidence="6">
    <location>
        <begin position="12"/>
        <end position="30"/>
    </location>
</feature>
<protein>
    <recommendedName>
        <fullName evidence="6">NADH-quinone oxidoreductase subunit N</fullName>
        <ecNumber evidence="6">7.1.1.-</ecNumber>
    </recommendedName>
    <alternativeName>
        <fullName evidence="6">NADH dehydrogenase I subunit N</fullName>
    </alternativeName>
    <alternativeName>
        <fullName evidence="6">NDH-1 subunit N</fullName>
    </alternativeName>
</protein>
<keyword evidence="6 9" id="KW-0830">Ubiquinone</keyword>
<keyword evidence="6" id="KW-0813">Transport</keyword>
<evidence type="ECO:0000313" key="10">
    <source>
        <dbReference type="Proteomes" id="UP000289437"/>
    </source>
</evidence>
<feature type="transmembrane region" description="Helical" evidence="6">
    <location>
        <begin position="76"/>
        <end position="96"/>
    </location>
</feature>
<dbReference type="GO" id="GO:0012505">
    <property type="term" value="C:endomembrane system"/>
    <property type="evidence" value="ECO:0007669"/>
    <property type="project" value="UniProtKB-SubCell"/>
</dbReference>
<gene>
    <name evidence="6" type="primary">nuoN</name>
    <name evidence="9" type="ORF">GRAN_3096</name>
</gene>
<dbReference type="HAMAP" id="MF_00445">
    <property type="entry name" value="NDH1_NuoN_1"/>
    <property type="match status" value="1"/>
</dbReference>
<dbReference type="EMBL" id="RDSM01000002">
    <property type="protein sequence ID" value="RXH56239.1"/>
    <property type="molecule type" value="Genomic_DNA"/>
</dbReference>
<keyword evidence="6" id="KW-0874">Quinone</keyword>
<comment type="catalytic activity">
    <reaction evidence="6">
        <text>a quinone + NADH + 5 H(+)(in) = a quinol + NAD(+) + 4 H(+)(out)</text>
        <dbReference type="Rhea" id="RHEA:57888"/>
        <dbReference type="ChEBI" id="CHEBI:15378"/>
        <dbReference type="ChEBI" id="CHEBI:24646"/>
        <dbReference type="ChEBI" id="CHEBI:57540"/>
        <dbReference type="ChEBI" id="CHEBI:57945"/>
        <dbReference type="ChEBI" id="CHEBI:132124"/>
    </reaction>
</comment>
<organism evidence="9 10">
    <name type="scientific">Granulicella sibirica</name>
    <dbReference type="NCBI Taxonomy" id="2479048"/>
    <lineage>
        <taxon>Bacteria</taxon>
        <taxon>Pseudomonadati</taxon>
        <taxon>Acidobacteriota</taxon>
        <taxon>Terriglobia</taxon>
        <taxon>Terriglobales</taxon>
        <taxon>Acidobacteriaceae</taxon>
        <taxon>Granulicella</taxon>
    </lineage>
</organism>
<feature type="transmembrane region" description="Helical" evidence="6">
    <location>
        <begin position="297"/>
        <end position="316"/>
    </location>
</feature>
<dbReference type="InterPro" id="IPR001750">
    <property type="entry name" value="ND/Mrp_TM"/>
</dbReference>
<feature type="transmembrane region" description="Helical" evidence="6">
    <location>
        <begin position="367"/>
        <end position="390"/>
    </location>
</feature>
<dbReference type="GO" id="GO:0005886">
    <property type="term" value="C:plasma membrane"/>
    <property type="evidence" value="ECO:0007669"/>
    <property type="project" value="UniProtKB-SubCell"/>
</dbReference>
<name>A0A4Q0T2T6_9BACT</name>
<evidence type="ECO:0000256" key="2">
    <source>
        <dbReference type="ARBA" id="ARBA00022519"/>
    </source>
</evidence>
<dbReference type="EC" id="7.1.1.-" evidence="6"/>
<comment type="subcellular location">
    <subcellularLocation>
        <location evidence="6">Cell membrane</location>
        <topology evidence="6">Multi-pass membrane protein</topology>
    </subcellularLocation>
    <subcellularLocation>
        <location evidence="1">Endomembrane system</location>
        <topology evidence="1">Multi-pass membrane protein</topology>
    </subcellularLocation>
    <subcellularLocation>
        <location evidence="7">Membrane</location>
        <topology evidence="7">Multi-pass membrane protein</topology>
    </subcellularLocation>
</comment>
<dbReference type="InterPro" id="IPR010096">
    <property type="entry name" value="NADH-Q_OxRdtase_suN/2"/>
</dbReference>
<comment type="function">
    <text evidence="6">NDH-1 shuttles electrons from NADH, via FMN and iron-sulfur (Fe-S) centers, to quinones in the respiratory chain. The immediate electron acceptor for the enzyme in this species is believed to be ubiquinone. Couples the redox reaction to proton translocation (for every two electrons transferred, four hydrogen ions are translocated across the cytoplasmic membrane), and thus conserves the redox energy in a proton gradient.</text>
</comment>
<dbReference type="OrthoDB" id="9807568at2"/>
<feature type="domain" description="NADH:quinone oxidoreductase/Mrp antiporter transmembrane" evidence="8">
    <location>
        <begin position="124"/>
        <end position="414"/>
    </location>
</feature>
<dbReference type="GO" id="GO:0042773">
    <property type="term" value="P:ATP synthesis coupled electron transport"/>
    <property type="evidence" value="ECO:0007669"/>
    <property type="project" value="InterPro"/>
</dbReference>
<keyword evidence="6" id="KW-0520">NAD</keyword>
<comment type="caution">
    <text evidence="9">The sequence shown here is derived from an EMBL/GenBank/DDBJ whole genome shotgun (WGS) entry which is preliminary data.</text>
</comment>
<evidence type="ECO:0000256" key="1">
    <source>
        <dbReference type="ARBA" id="ARBA00004127"/>
    </source>
</evidence>
<feature type="transmembrane region" description="Helical" evidence="6">
    <location>
        <begin position="457"/>
        <end position="478"/>
    </location>
</feature>
<feature type="transmembrane region" description="Helical" evidence="6">
    <location>
        <begin position="158"/>
        <end position="181"/>
    </location>
</feature>
<evidence type="ECO:0000313" key="9">
    <source>
        <dbReference type="EMBL" id="RXH56239.1"/>
    </source>
</evidence>
<accession>A0A4Q0T2T6</accession>
<feature type="transmembrane region" description="Helical" evidence="6">
    <location>
        <begin position="402"/>
        <end position="422"/>
    </location>
</feature>
<dbReference type="GO" id="GO:0008137">
    <property type="term" value="F:NADH dehydrogenase (ubiquinone) activity"/>
    <property type="evidence" value="ECO:0007669"/>
    <property type="project" value="InterPro"/>
</dbReference>
<dbReference type="GO" id="GO:0048038">
    <property type="term" value="F:quinone binding"/>
    <property type="evidence" value="ECO:0007669"/>
    <property type="project" value="UniProtKB-KW"/>
</dbReference>
<feature type="transmembrane region" description="Helical" evidence="6">
    <location>
        <begin position="201"/>
        <end position="226"/>
    </location>
</feature>
<keyword evidence="2" id="KW-0997">Cell inner membrane</keyword>
<dbReference type="GO" id="GO:0050136">
    <property type="term" value="F:NADH dehydrogenase (quinone) (non-electrogenic) activity"/>
    <property type="evidence" value="ECO:0007669"/>
    <property type="project" value="UniProtKB-UniRule"/>
</dbReference>
<keyword evidence="4 6" id="KW-1133">Transmembrane helix</keyword>
<dbReference type="AlphaFoldDB" id="A0A4Q0T2T6"/>
<evidence type="ECO:0000256" key="3">
    <source>
        <dbReference type="ARBA" id="ARBA00022692"/>
    </source>
</evidence>
<feature type="transmembrane region" description="Helical" evidence="6">
    <location>
        <begin position="271"/>
        <end position="290"/>
    </location>
</feature>
<keyword evidence="6" id="KW-1278">Translocase</keyword>
<keyword evidence="3 6" id="KW-0812">Transmembrane</keyword>
<keyword evidence="6" id="KW-1003">Cell membrane</keyword>